<dbReference type="RefSeq" id="WP_191202334.1">
    <property type="nucleotide sequence ID" value="NZ_JACXZA010000001.1"/>
</dbReference>
<protein>
    <submittedName>
        <fullName evidence="1">Bacillithiol system redox-active protein YtxJ</fullName>
    </submittedName>
</protein>
<dbReference type="Proteomes" id="UP000609346">
    <property type="component" value="Unassembled WGS sequence"/>
</dbReference>
<dbReference type="SUPFAM" id="SSF52833">
    <property type="entry name" value="Thioredoxin-like"/>
    <property type="match status" value="1"/>
</dbReference>
<sequence length="117" mass="13265">MSHYDVLTTLEQWETATAATDKPLFIFKHSTRCPISAAAFAAWKKWVNEHQESGIRQTLVHVVEHRPVSNAVAERTGITHASPQAILIVDGKSVWNASHWHITYDSLEEHLREHCGK</sequence>
<dbReference type="Gene3D" id="3.40.30.10">
    <property type="entry name" value="Glutaredoxin"/>
    <property type="match status" value="1"/>
</dbReference>
<evidence type="ECO:0000313" key="1">
    <source>
        <dbReference type="EMBL" id="MBD3918101.1"/>
    </source>
</evidence>
<dbReference type="InterPro" id="IPR036249">
    <property type="entry name" value="Thioredoxin-like_sf"/>
</dbReference>
<reference evidence="1 2" key="1">
    <citation type="submission" date="2020-09" db="EMBL/GenBank/DDBJ databases">
        <title>Paenibacillus sp. strain PR3 16S rRNA gene Genome sequencing and assembly.</title>
        <authorList>
            <person name="Kim J."/>
        </authorList>
    </citation>
    <scope>NUCLEOTIDE SEQUENCE [LARGE SCALE GENOMIC DNA]</scope>
    <source>
        <strain evidence="1 2">PR3</strain>
    </source>
</reference>
<keyword evidence="2" id="KW-1185">Reference proteome</keyword>
<comment type="caution">
    <text evidence="1">The sequence shown here is derived from an EMBL/GenBank/DDBJ whole genome shotgun (WGS) entry which is preliminary data.</text>
</comment>
<evidence type="ECO:0000313" key="2">
    <source>
        <dbReference type="Proteomes" id="UP000609346"/>
    </source>
</evidence>
<dbReference type="EMBL" id="JACXZA010000001">
    <property type="protein sequence ID" value="MBD3918101.1"/>
    <property type="molecule type" value="Genomic_DNA"/>
</dbReference>
<name>A0ABR8MQ45_9BACL</name>
<accession>A0ABR8MQ45</accession>
<gene>
    <name evidence="1" type="primary">ytxJ</name>
    <name evidence="1" type="ORF">H8B09_05005</name>
</gene>
<organism evidence="1 2">
    <name type="scientific">Paenibacillus terricola</name>
    <dbReference type="NCBI Taxonomy" id="2763503"/>
    <lineage>
        <taxon>Bacteria</taxon>
        <taxon>Bacillati</taxon>
        <taxon>Bacillota</taxon>
        <taxon>Bacilli</taxon>
        <taxon>Bacillales</taxon>
        <taxon>Paenibacillaceae</taxon>
        <taxon>Paenibacillus</taxon>
    </lineage>
</organism>
<dbReference type="Pfam" id="PF11009">
    <property type="entry name" value="BrxC"/>
    <property type="match status" value="1"/>
</dbReference>
<dbReference type="NCBIfam" id="TIGR04019">
    <property type="entry name" value="B_thiol_YtxJ"/>
    <property type="match status" value="1"/>
</dbReference>
<dbReference type="InterPro" id="IPR022551">
    <property type="entry name" value="BrxC"/>
</dbReference>
<proteinExistence type="predicted"/>